<feature type="transmembrane region" description="Helical" evidence="1">
    <location>
        <begin position="63"/>
        <end position="83"/>
    </location>
</feature>
<accession>A0A2A4TC79</accession>
<evidence type="ECO:0000256" key="1">
    <source>
        <dbReference type="SAM" id="Phobius"/>
    </source>
</evidence>
<dbReference type="AlphaFoldDB" id="A0A2A4TC79"/>
<feature type="transmembrane region" description="Helical" evidence="1">
    <location>
        <begin position="38"/>
        <end position="57"/>
    </location>
</feature>
<name>A0A2A4TC79_9DELT</name>
<dbReference type="Proteomes" id="UP000218113">
    <property type="component" value="Unassembled WGS sequence"/>
</dbReference>
<sequence>MSELNARKEAMIYIYITQDVNLPFNIENKPKFTMIQLLSVYTISMTVSYTISLFASILDSSIFLTFMLLGGGLTILLQLIILLKKNKLMRYFKSIGQENFEQSIEKLLNNN</sequence>
<evidence type="ECO:0000313" key="3">
    <source>
        <dbReference type="Proteomes" id="UP000218113"/>
    </source>
</evidence>
<reference evidence="3" key="1">
    <citation type="submission" date="2017-08" db="EMBL/GenBank/DDBJ databases">
        <title>A dynamic microbial community with high functional redundancy inhabits the cold, oxic subseafloor aquifer.</title>
        <authorList>
            <person name="Tully B.J."/>
            <person name="Wheat C.G."/>
            <person name="Glazer B.T."/>
            <person name="Huber J.A."/>
        </authorList>
    </citation>
    <scope>NUCLEOTIDE SEQUENCE [LARGE SCALE GENOMIC DNA]</scope>
</reference>
<gene>
    <name evidence="2" type="ORF">COB67_00465</name>
</gene>
<keyword evidence="1" id="KW-0812">Transmembrane</keyword>
<evidence type="ECO:0000313" key="2">
    <source>
        <dbReference type="EMBL" id="PCI30961.1"/>
    </source>
</evidence>
<keyword evidence="1" id="KW-0472">Membrane</keyword>
<protein>
    <submittedName>
        <fullName evidence="2">Uncharacterized protein</fullName>
    </submittedName>
</protein>
<proteinExistence type="predicted"/>
<organism evidence="2 3">
    <name type="scientific">SAR324 cluster bacterium</name>
    <dbReference type="NCBI Taxonomy" id="2024889"/>
    <lineage>
        <taxon>Bacteria</taxon>
        <taxon>Deltaproteobacteria</taxon>
        <taxon>SAR324 cluster</taxon>
    </lineage>
</organism>
<keyword evidence="1" id="KW-1133">Transmembrane helix</keyword>
<comment type="caution">
    <text evidence="2">The sequence shown here is derived from an EMBL/GenBank/DDBJ whole genome shotgun (WGS) entry which is preliminary data.</text>
</comment>
<dbReference type="EMBL" id="NVSR01000001">
    <property type="protein sequence ID" value="PCI30961.1"/>
    <property type="molecule type" value="Genomic_DNA"/>
</dbReference>